<reference evidence="2" key="2">
    <citation type="submission" date="2020-06" db="EMBL/GenBank/DDBJ databases">
        <title>Helianthus annuus Genome sequencing and assembly Release 2.</title>
        <authorList>
            <person name="Gouzy J."/>
            <person name="Langlade N."/>
            <person name="Munos S."/>
        </authorList>
    </citation>
    <scope>NUCLEOTIDE SEQUENCE</scope>
    <source>
        <tissue evidence="2">Leaves</tissue>
    </source>
</reference>
<dbReference type="Proteomes" id="UP000215914">
    <property type="component" value="Unassembled WGS sequence"/>
</dbReference>
<protein>
    <submittedName>
        <fullName evidence="2">Uncharacterized protein</fullName>
    </submittedName>
</protein>
<name>A0A9K3DM41_HELAN</name>
<comment type="caution">
    <text evidence="2">The sequence shown here is derived from an EMBL/GenBank/DDBJ whole genome shotgun (WGS) entry which is preliminary data.</text>
</comment>
<evidence type="ECO:0000313" key="3">
    <source>
        <dbReference type="Proteomes" id="UP000215914"/>
    </source>
</evidence>
<dbReference type="Gramene" id="mRNA:HanXRQr2_Chr17g0830821">
    <property type="protein sequence ID" value="CDS:HanXRQr2_Chr17g0830821.1"/>
    <property type="gene ID" value="HanXRQr2_Chr17g0830821"/>
</dbReference>
<dbReference type="EMBL" id="MNCJ02000332">
    <property type="protein sequence ID" value="KAF5757786.1"/>
    <property type="molecule type" value="Genomic_DNA"/>
</dbReference>
<accession>A0A9K3DM41</accession>
<dbReference type="AlphaFoldDB" id="A0A9K3DM41"/>
<feature type="region of interest" description="Disordered" evidence="1">
    <location>
        <begin position="114"/>
        <end position="165"/>
    </location>
</feature>
<evidence type="ECO:0000313" key="2">
    <source>
        <dbReference type="EMBL" id="KAF5757786.1"/>
    </source>
</evidence>
<sequence>MIVVRKMKEFLEYGDPRFPKMVDILDRMIGLIDPMIENILSQQRNPRCEECGGSHWYEESVIAAPLEMRWGNQERKQQIQWGDDNEWITVRSMNYKAIVIPDLTDEETLWGNVESEEKEAEIERNGEEEEEVEQPSSEDQMPWENEFREELDGLPIDEEVKEFDPEGDLAYLEALLGGRGRSP</sequence>
<proteinExistence type="predicted"/>
<reference evidence="2" key="1">
    <citation type="journal article" date="2017" name="Nature">
        <title>The sunflower genome provides insights into oil metabolism, flowering and Asterid evolution.</title>
        <authorList>
            <person name="Badouin H."/>
            <person name="Gouzy J."/>
            <person name="Grassa C.J."/>
            <person name="Murat F."/>
            <person name="Staton S.E."/>
            <person name="Cottret L."/>
            <person name="Lelandais-Briere C."/>
            <person name="Owens G.L."/>
            <person name="Carrere S."/>
            <person name="Mayjonade B."/>
            <person name="Legrand L."/>
            <person name="Gill N."/>
            <person name="Kane N.C."/>
            <person name="Bowers J.E."/>
            <person name="Hubner S."/>
            <person name="Bellec A."/>
            <person name="Berard A."/>
            <person name="Berges H."/>
            <person name="Blanchet N."/>
            <person name="Boniface M.C."/>
            <person name="Brunel D."/>
            <person name="Catrice O."/>
            <person name="Chaidir N."/>
            <person name="Claudel C."/>
            <person name="Donnadieu C."/>
            <person name="Faraut T."/>
            <person name="Fievet G."/>
            <person name="Helmstetter N."/>
            <person name="King M."/>
            <person name="Knapp S.J."/>
            <person name="Lai Z."/>
            <person name="Le Paslier M.C."/>
            <person name="Lippi Y."/>
            <person name="Lorenzon L."/>
            <person name="Mandel J.R."/>
            <person name="Marage G."/>
            <person name="Marchand G."/>
            <person name="Marquand E."/>
            <person name="Bret-Mestries E."/>
            <person name="Morien E."/>
            <person name="Nambeesan S."/>
            <person name="Nguyen T."/>
            <person name="Pegot-Espagnet P."/>
            <person name="Pouilly N."/>
            <person name="Raftis F."/>
            <person name="Sallet E."/>
            <person name="Schiex T."/>
            <person name="Thomas J."/>
            <person name="Vandecasteele C."/>
            <person name="Vares D."/>
            <person name="Vear F."/>
            <person name="Vautrin S."/>
            <person name="Crespi M."/>
            <person name="Mangin B."/>
            <person name="Burke J.M."/>
            <person name="Salse J."/>
            <person name="Munos S."/>
            <person name="Vincourt P."/>
            <person name="Rieseberg L.H."/>
            <person name="Langlade N.B."/>
        </authorList>
    </citation>
    <scope>NUCLEOTIDE SEQUENCE</scope>
    <source>
        <tissue evidence="2">Leaves</tissue>
    </source>
</reference>
<organism evidence="2 3">
    <name type="scientific">Helianthus annuus</name>
    <name type="common">Common sunflower</name>
    <dbReference type="NCBI Taxonomy" id="4232"/>
    <lineage>
        <taxon>Eukaryota</taxon>
        <taxon>Viridiplantae</taxon>
        <taxon>Streptophyta</taxon>
        <taxon>Embryophyta</taxon>
        <taxon>Tracheophyta</taxon>
        <taxon>Spermatophyta</taxon>
        <taxon>Magnoliopsida</taxon>
        <taxon>eudicotyledons</taxon>
        <taxon>Gunneridae</taxon>
        <taxon>Pentapetalae</taxon>
        <taxon>asterids</taxon>
        <taxon>campanulids</taxon>
        <taxon>Asterales</taxon>
        <taxon>Asteraceae</taxon>
        <taxon>Asteroideae</taxon>
        <taxon>Heliantheae alliance</taxon>
        <taxon>Heliantheae</taxon>
        <taxon>Helianthus</taxon>
    </lineage>
</organism>
<gene>
    <name evidence="2" type="ORF">HanXRQr2_Chr17g0830821</name>
</gene>
<feature type="compositionally biased region" description="Acidic residues" evidence="1">
    <location>
        <begin position="114"/>
        <end position="133"/>
    </location>
</feature>
<feature type="compositionally biased region" description="Acidic residues" evidence="1">
    <location>
        <begin position="155"/>
        <end position="165"/>
    </location>
</feature>
<evidence type="ECO:0000256" key="1">
    <source>
        <dbReference type="SAM" id="MobiDB-lite"/>
    </source>
</evidence>
<keyword evidence="3" id="KW-1185">Reference proteome</keyword>